<dbReference type="Pfam" id="PF05699">
    <property type="entry name" value="Dimer_Tnp_hAT"/>
    <property type="match status" value="1"/>
</dbReference>
<reference evidence="2" key="1">
    <citation type="submission" date="2014-12" db="EMBL/GenBank/DDBJ databases">
        <title>Insight into the proteome of Arion vulgaris.</title>
        <authorList>
            <person name="Aradska J."/>
            <person name="Bulat T."/>
            <person name="Smidak R."/>
            <person name="Sarate P."/>
            <person name="Gangsoo J."/>
            <person name="Sialana F."/>
            <person name="Bilban M."/>
            <person name="Lubec G."/>
        </authorList>
    </citation>
    <scope>NUCLEOTIDE SEQUENCE</scope>
    <source>
        <tissue evidence="2">Skin</tissue>
    </source>
</reference>
<dbReference type="GO" id="GO:0046983">
    <property type="term" value="F:protein dimerization activity"/>
    <property type="evidence" value="ECO:0007669"/>
    <property type="project" value="InterPro"/>
</dbReference>
<evidence type="ECO:0000313" key="2">
    <source>
        <dbReference type="EMBL" id="CEK95965.1"/>
    </source>
</evidence>
<dbReference type="InterPro" id="IPR008906">
    <property type="entry name" value="HATC_C_dom"/>
</dbReference>
<accession>A0A0B7BV15</accession>
<dbReference type="AlphaFoldDB" id="A0A0B7BV15"/>
<dbReference type="EMBL" id="HACG01049100">
    <property type="protein sequence ID" value="CEK95965.1"/>
    <property type="molecule type" value="Transcribed_RNA"/>
</dbReference>
<proteinExistence type="predicted"/>
<evidence type="ECO:0000259" key="1">
    <source>
        <dbReference type="Pfam" id="PF05699"/>
    </source>
</evidence>
<feature type="domain" description="HAT C-terminal dimerisation" evidence="1">
    <location>
        <begin position="31"/>
        <end position="82"/>
    </location>
</feature>
<name>A0A0B7BV15_9EUPU</name>
<protein>
    <recommendedName>
        <fullName evidence="1">HAT C-terminal dimerisation domain-containing protein</fullName>
    </recommendedName>
</protein>
<gene>
    <name evidence="2" type="primary">ORF209741</name>
</gene>
<sequence length="133" mass="15106">IIHLVTWTDIATETFWSEVFNYTDSSGGNPFKDVATFAINLLILPNSNAEVERLFSSMNVVKNKMKNKMQLPMLSAILAVKYGLKRHNKCCKNFKLPKDVTAKIGTMDSYDPTKTSEDVQSDFSNYNKVLFEL</sequence>
<feature type="non-terminal residue" evidence="2">
    <location>
        <position position="1"/>
    </location>
</feature>
<organism evidence="2">
    <name type="scientific">Arion vulgaris</name>
    <dbReference type="NCBI Taxonomy" id="1028688"/>
    <lineage>
        <taxon>Eukaryota</taxon>
        <taxon>Metazoa</taxon>
        <taxon>Spiralia</taxon>
        <taxon>Lophotrochozoa</taxon>
        <taxon>Mollusca</taxon>
        <taxon>Gastropoda</taxon>
        <taxon>Heterobranchia</taxon>
        <taxon>Euthyneura</taxon>
        <taxon>Panpulmonata</taxon>
        <taxon>Eupulmonata</taxon>
        <taxon>Stylommatophora</taxon>
        <taxon>Helicina</taxon>
        <taxon>Arionoidea</taxon>
        <taxon>Arionidae</taxon>
        <taxon>Arion</taxon>
    </lineage>
</organism>